<dbReference type="GO" id="GO:0000964">
    <property type="term" value="P:mitochondrial RNA 5'-end processing"/>
    <property type="evidence" value="ECO:0007669"/>
    <property type="project" value="TreeGrafter"/>
</dbReference>
<feature type="compositionally biased region" description="Basic and acidic residues" evidence="1">
    <location>
        <begin position="961"/>
        <end position="978"/>
    </location>
</feature>
<feature type="compositionally biased region" description="Basic and acidic residues" evidence="1">
    <location>
        <begin position="247"/>
        <end position="258"/>
    </location>
</feature>
<dbReference type="InterPro" id="IPR013943">
    <property type="entry name" value="Pet127"/>
</dbReference>
<gene>
    <name evidence="2" type="ORF">BMF94_3168</name>
</gene>
<dbReference type="EMBL" id="PJQD01000035">
    <property type="protein sequence ID" value="POY73634.1"/>
    <property type="molecule type" value="Genomic_DNA"/>
</dbReference>
<comment type="caution">
    <text evidence="2">The sequence shown here is derived from an EMBL/GenBank/DDBJ whole genome shotgun (WGS) entry which is preliminary data.</text>
</comment>
<feature type="region of interest" description="Disordered" evidence="1">
    <location>
        <begin position="374"/>
        <end position="423"/>
    </location>
</feature>
<dbReference type="OrthoDB" id="10249045at2759"/>
<feature type="compositionally biased region" description="Polar residues" evidence="1">
    <location>
        <begin position="297"/>
        <end position="306"/>
    </location>
</feature>
<feature type="region of interest" description="Disordered" evidence="1">
    <location>
        <begin position="344"/>
        <end position="363"/>
    </location>
</feature>
<feature type="region of interest" description="Disordered" evidence="1">
    <location>
        <begin position="34"/>
        <end position="145"/>
    </location>
</feature>
<dbReference type="STRING" id="741276.A0A2S5BA40"/>
<evidence type="ECO:0000256" key="1">
    <source>
        <dbReference type="SAM" id="MobiDB-lite"/>
    </source>
</evidence>
<sequence>MHAARVAARSSVWRPLVVILSGSSSTRLFASRTLSTSGAPAAKAKPGKEAKGEAPLATRLKQKRSRNEPTGETEVGHQTISTASRPGSGPVEAGSPSNAAAPHKLRVPNAAPTGSANDPIAAALRGPGPDGNGKQRKRSASVEGFRAKRHAMQRMRREMTQAVQEAHGDAWSAGEHKSPYELGTERYIRLQSHLPVKDQLRLFRARLSLIESLRKPWLSLGKQERQFELAEYAKQVRANERRRRATKKSEEGLHEHNVTESATAPHDSKAQEGQDFEAMIDEHVGALGQASPEVSAASITGPTRSTGDGADRSIAVDRQRTWPEEMEQMTAAISLLKAQIKTLTERQAQEGSAPSTPPVRTREGPSLLDQIAETVASSSQSKTKGRTPRGIAGRATPSTDSYGDHPALARSEKADDPPPRELSSYQHVLSPASTAFVPHPSPYDVPVATLAHSLDRVLFNPGVHFLRDPRSGVYNFARDTLENVPKISEFDFSKLPQYVTSSKDETLKEIAASENKTFSGSTSSTVGMLCQIYFWLSKGKPVNLDMLSRGWQYMSRDFSMGQKLPVSVVLRYENGRYAIDADKSFDPTNGSNILADYGHLMEKLLTTEAGEFKRFLHGADDPAPSEADHRQAYHYSLTDRMVLRSQLDATNDYLPNKTFDLKTRGTVAIRQDRLNYEESAGYTIDRLQGEWESFEREYYDLIRSAFLKYQFQARIGGMDGIFVAYHSTTRFFGFQYLPISVMDEALFGTTETGSQVFRLALGTLERVLDEAAQCYPGESVNVTWAADDKEDVLRVFVAPQREVEQVEALSADTTEEGATTAGSPSDIEMTLLELRGTNYVDGEAQARPVTVSADRGPPGSDTPVWQVGFDIVKSTGAEGDAVSREQIASHFADTRAFQRMFSSLALPTGISPADVQAAAERAQEAGVELDASDLSVRFPLGEGIEYRGPSKSVKILRRKAREGEERRHAEEKRRVDAGGGKEKIVEVKSYLQVREG</sequence>
<dbReference type="Proteomes" id="UP000237144">
    <property type="component" value="Unassembled WGS sequence"/>
</dbReference>
<dbReference type="AlphaFoldDB" id="A0A2S5BA40"/>
<feature type="region of interest" description="Disordered" evidence="1">
    <location>
        <begin position="958"/>
        <end position="978"/>
    </location>
</feature>
<dbReference type="PANTHER" id="PTHR31014:SF0">
    <property type="entry name" value="MITOCHONDRIAL TRANSLATION SYSTEM COMPONENT PET127-RELATED"/>
    <property type="match status" value="1"/>
</dbReference>
<feature type="region of interest" description="Disordered" evidence="1">
    <location>
        <begin position="237"/>
        <end position="271"/>
    </location>
</feature>
<proteinExistence type="predicted"/>
<feature type="compositionally biased region" description="Polar residues" evidence="1">
    <location>
        <begin position="76"/>
        <end position="85"/>
    </location>
</feature>
<feature type="compositionally biased region" description="Basic and acidic residues" evidence="1">
    <location>
        <begin position="410"/>
        <end position="419"/>
    </location>
</feature>
<evidence type="ECO:0000313" key="3">
    <source>
        <dbReference type="Proteomes" id="UP000237144"/>
    </source>
</evidence>
<dbReference type="PANTHER" id="PTHR31014">
    <property type="entry name" value="MITOCHONDRIAL TRANSLATION SYSTEM COMPONENT PET127-RELATED"/>
    <property type="match status" value="1"/>
</dbReference>
<evidence type="ECO:0000313" key="2">
    <source>
        <dbReference type="EMBL" id="POY73634.1"/>
    </source>
</evidence>
<feature type="region of interest" description="Disordered" evidence="1">
    <location>
        <begin position="290"/>
        <end position="314"/>
    </location>
</feature>
<protein>
    <submittedName>
        <fullName evidence="2">Uncharacterized protein</fullName>
    </submittedName>
</protein>
<accession>A0A2S5BA40</accession>
<keyword evidence="3" id="KW-1185">Reference proteome</keyword>
<reference evidence="2 3" key="1">
    <citation type="journal article" date="2018" name="Front. Microbiol.">
        <title>Prospects for Fungal Bioremediation of Acidic Radioactive Waste Sites: Characterization and Genome Sequence of Rhodotorula taiwanensis MD1149.</title>
        <authorList>
            <person name="Tkavc R."/>
            <person name="Matrosova V.Y."/>
            <person name="Grichenko O.E."/>
            <person name="Gostincar C."/>
            <person name="Volpe R.P."/>
            <person name="Klimenkova P."/>
            <person name="Gaidamakova E.K."/>
            <person name="Zhou C.E."/>
            <person name="Stewart B.J."/>
            <person name="Lyman M.G."/>
            <person name="Malfatti S.A."/>
            <person name="Rubinfeld B."/>
            <person name="Courtot M."/>
            <person name="Singh J."/>
            <person name="Dalgard C.L."/>
            <person name="Hamilton T."/>
            <person name="Frey K.G."/>
            <person name="Gunde-Cimerman N."/>
            <person name="Dugan L."/>
            <person name="Daly M.J."/>
        </authorList>
    </citation>
    <scope>NUCLEOTIDE SEQUENCE [LARGE SCALE GENOMIC DNA]</scope>
    <source>
        <strain evidence="2 3">MD1149</strain>
    </source>
</reference>
<dbReference type="GO" id="GO:0005740">
    <property type="term" value="C:mitochondrial envelope"/>
    <property type="evidence" value="ECO:0007669"/>
    <property type="project" value="TreeGrafter"/>
</dbReference>
<dbReference type="Pfam" id="PF08634">
    <property type="entry name" value="Pet127"/>
    <property type="match status" value="1"/>
</dbReference>
<organism evidence="2 3">
    <name type="scientific">Rhodotorula taiwanensis</name>
    <dbReference type="NCBI Taxonomy" id="741276"/>
    <lineage>
        <taxon>Eukaryota</taxon>
        <taxon>Fungi</taxon>
        <taxon>Dikarya</taxon>
        <taxon>Basidiomycota</taxon>
        <taxon>Pucciniomycotina</taxon>
        <taxon>Microbotryomycetes</taxon>
        <taxon>Sporidiobolales</taxon>
        <taxon>Sporidiobolaceae</taxon>
        <taxon>Rhodotorula</taxon>
    </lineage>
</organism>
<name>A0A2S5BA40_9BASI</name>